<keyword evidence="1" id="KW-0175">Coiled coil</keyword>
<dbReference type="Proteomes" id="UP001570417">
    <property type="component" value="Unassembled WGS sequence"/>
</dbReference>
<sequence length="992" mass="108433">MNKNKIVLALGLTSSLGLVGCFDSDSSSGSASSSGYSVTAIDGYLQNAQVWLDLNGNFALDANEPSATTGAGGKATLDVNGIPNPESYSVIVRAIKGQTIDEDTGTEVASDYVMSAPAGQQDVTPLSTLVHVILERDDSMTEEQAVMTVATQLGIETDEVLGDFIEDGNTAAAFGAESLVDNNILPTTTEDLASDADEDNSGSTLLDDAQAVNEGVANYIDELEANLEEGEELDIDDNLVLIIDENDPDGYVIETDSDGDGVIDDNDFAPDDATEWVDSDGDLTGDNADLDDDNDGTPDLEDDLPFDPTETSDNDNDGIGDIKDPDDDNDGILDGDDSSPNTPDLSPIEQVIAFMQNNSTFYSLWADEDSYQDSMGEQQTDISIFMEEFEVANNIASLQANYEIQPDGAMWEQDLYDEDDQDIALTSTGWVAFNDVFEIAISSDSVSVYPKQIPALTSTAFGYVKALAGQSIADNAGELSDYVDTEAVFPEGAEGGVVQLTPDTDQYFLWNQPWFWRASGNTDDDGHNAVTFDELMVAAADKAETGDVTSSVKGISLGWDIGVQFVDDNTAVYVSMDWSWNEQTNMPGNVTVVGSGTWEQVTVNEQSIITFNVPMAASDAWGDNWDEDTNKLILSIYDNKVYQGDRFEAGERIEDDDGFLLNEVAKTALLGAINLEGWCPITEVESGATLADFKAQLEGCNLEEMQLEGEVLYRVNGSRQTRTEAFAANNQLLRFKNGEPRDNYWNINEDGLLEIGDDANNLWDYRAYISDGSEEDQLRIANYDPEAGEIWMGTYIELDLDAALKECNTNDSEWDDVNEVPTTFFSYAQYLEALDGCKDEQNYRVPKFSSDFISDELVFHSDDERLTFYGEGHDTETAGTGQFEEFNDNGELIADATMTFTWAMHDEERGIIALSFSYTDDNDAAQTATDYMALAYSNGIEFNVKVFTTSTEWQGNDINSTGEIWFNNYAHPDSEGELTALGFLSEDVVNQP</sequence>
<feature type="region of interest" description="Disordered" evidence="2">
    <location>
        <begin position="250"/>
        <end position="345"/>
    </location>
</feature>
<evidence type="ECO:0000256" key="1">
    <source>
        <dbReference type="SAM" id="Coils"/>
    </source>
</evidence>
<organism evidence="3 4">
    <name type="scientific">Vibrio gallaecicus</name>
    <dbReference type="NCBI Taxonomy" id="552386"/>
    <lineage>
        <taxon>Bacteria</taxon>
        <taxon>Pseudomonadati</taxon>
        <taxon>Pseudomonadota</taxon>
        <taxon>Gammaproteobacteria</taxon>
        <taxon>Vibrionales</taxon>
        <taxon>Vibrionaceae</taxon>
        <taxon>Vibrio</taxon>
    </lineage>
</organism>
<evidence type="ECO:0000313" key="3">
    <source>
        <dbReference type="EMBL" id="MFA0567944.1"/>
    </source>
</evidence>
<gene>
    <name evidence="3" type="ORF">AB4566_06620</name>
</gene>
<feature type="coiled-coil region" evidence="1">
    <location>
        <begin position="206"/>
        <end position="233"/>
    </location>
</feature>
<dbReference type="EMBL" id="JBFRUW010000018">
    <property type="protein sequence ID" value="MFA0567944.1"/>
    <property type="molecule type" value="Genomic_DNA"/>
</dbReference>
<evidence type="ECO:0000313" key="4">
    <source>
        <dbReference type="Proteomes" id="UP001570417"/>
    </source>
</evidence>
<comment type="caution">
    <text evidence="3">The sequence shown here is derived from an EMBL/GenBank/DDBJ whole genome shotgun (WGS) entry which is preliminary data.</text>
</comment>
<proteinExistence type="predicted"/>
<dbReference type="SUPFAM" id="SSF103647">
    <property type="entry name" value="TSP type-3 repeat"/>
    <property type="match status" value="1"/>
</dbReference>
<dbReference type="Gene3D" id="4.10.1080.10">
    <property type="entry name" value="TSP type-3 repeat"/>
    <property type="match status" value="1"/>
</dbReference>
<keyword evidence="4" id="KW-1185">Reference proteome</keyword>
<feature type="compositionally biased region" description="Acidic residues" evidence="2">
    <location>
        <begin position="255"/>
        <end position="337"/>
    </location>
</feature>
<evidence type="ECO:0000256" key="2">
    <source>
        <dbReference type="SAM" id="MobiDB-lite"/>
    </source>
</evidence>
<accession>A0ABV4N959</accession>
<name>A0ABV4N959_9VIBR</name>
<dbReference type="InterPro" id="IPR028974">
    <property type="entry name" value="TSP_type-3_rpt"/>
</dbReference>
<reference evidence="3 4" key="1">
    <citation type="journal article" date="2024" name="ISME J.">
        <title>Tailless and filamentous prophages are predominant in marine Vibrio.</title>
        <authorList>
            <person name="Steensen K."/>
            <person name="Seneca J."/>
            <person name="Bartlau N."/>
            <person name="Yu X.A."/>
            <person name="Hussain F.A."/>
            <person name="Polz M.F."/>
        </authorList>
    </citation>
    <scope>NUCLEOTIDE SEQUENCE [LARGE SCALE GENOMIC DNA]</scope>
    <source>
        <strain evidence="3 4">10N.222.51.A1</strain>
    </source>
</reference>
<dbReference type="PROSITE" id="PS51257">
    <property type="entry name" value="PROKAR_LIPOPROTEIN"/>
    <property type="match status" value="1"/>
</dbReference>
<dbReference type="RefSeq" id="WP_372265465.1">
    <property type="nucleotide sequence ID" value="NZ_JBFRUW010000018.1"/>
</dbReference>
<protein>
    <submittedName>
        <fullName evidence="3">Uncharacterized protein</fullName>
    </submittedName>
</protein>